<evidence type="ECO:0000313" key="8">
    <source>
        <dbReference type="EMBL" id="WPL15390.1"/>
    </source>
</evidence>
<dbReference type="SUPFAM" id="SSF109998">
    <property type="entry name" value="Triger factor/SurA peptide-binding domain-like"/>
    <property type="match status" value="1"/>
</dbReference>
<dbReference type="InterPro" id="IPR050245">
    <property type="entry name" value="PrsA_foldase"/>
</dbReference>
<dbReference type="EMBL" id="CP121472">
    <property type="protein sequence ID" value="WPL15390.1"/>
    <property type="molecule type" value="Genomic_DNA"/>
</dbReference>
<evidence type="ECO:0000259" key="7">
    <source>
        <dbReference type="PROSITE" id="PS50198"/>
    </source>
</evidence>
<feature type="coiled-coil region" evidence="6">
    <location>
        <begin position="87"/>
        <end position="116"/>
    </location>
</feature>
<feature type="domain" description="PpiC" evidence="7">
    <location>
        <begin position="154"/>
        <end position="246"/>
    </location>
</feature>
<evidence type="ECO:0000256" key="5">
    <source>
        <dbReference type="PROSITE-ProRule" id="PRU00278"/>
    </source>
</evidence>
<organism evidence="8 9">
    <name type="scientific">Thiorhodovibrio winogradskyi</name>
    <dbReference type="NCBI Taxonomy" id="77007"/>
    <lineage>
        <taxon>Bacteria</taxon>
        <taxon>Pseudomonadati</taxon>
        <taxon>Pseudomonadota</taxon>
        <taxon>Gammaproteobacteria</taxon>
        <taxon>Chromatiales</taxon>
        <taxon>Chromatiaceae</taxon>
        <taxon>Thiorhodovibrio</taxon>
    </lineage>
</organism>
<dbReference type="SUPFAM" id="SSF54534">
    <property type="entry name" value="FKBP-like"/>
    <property type="match status" value="1"/>
</dbReference>
<dbReference type="InterPro" id="IPR046357">
    <property type="entry name" value="PPIase_dom_sf"/>
</dbReference>
<dbReference type="GO" id="GO:0003755">
    <property type="term" value="F:peptidyl-prolyl cis-trans isomerase activity"/>
    <property type="evidence" value="ECO:0007669"/>
    <property type="project" value="UniProtKB-EC"/>
</dbReference>
<sequence>MNQTQERLFKPSSSRAAVGLGVMMLGSMLLVTGPALAENEQNPVADPSTLIATVNGVGYPLDVFRVFYSERLQGNENTPQMQERAFNEFLNLIVASQQAEKDNLEAEREVQAALELRRMAILSSAAMQKFGNQAETSEEDLKQAYDNFVKQAKATEYKARHILLDDEAKAKDIIKQLKKKKGNNFQELAKENSLGPTAEKGGDLGWFNSRQMVEPFAKAVGEMKIGSFTTEPVQTEFGWHVILLEETREAEIPSFEEVKPQLEVALKRQQVLDQLNALREQAKVELNEDVVKMKEGATAPGEAATK</sequence>
<evidence type="ECO:0000256" key="2">
    <source>
        <dbReference type="ARBA" id="ARBA00007656"/>
    </source>
</evidence>
<evidence type="ECO:0000256" key="3">
    <source>
        <dbReference type="ARBA" id="ARBA00013194"/>
    </source>
</evidence>
<dbReference type="InterPro" id="IPR027304">
    <property type="entry name" value="Trigger_fact/SurA_dom_sf"/>
</dbReference>
<keyword evidence="5 8" id="KW-0413">Isomerase</keyword>
<dbReference type="RefSeq" id="WP_328985966.1">
    <property type="nucleotide sequence ID" value="NZ_CP121472.1"/>
</dbReference>
<dbReference type="Pfam" id="PF00639">
    <property type="entry name" value="Rotamase"/>
    <property type="match status" value="1"/>
</dbReference>
<keyword evidence="9" id="KW-1185">Reference proteome</keyword>
<keyword evidence="6" id="KW-0175">Coiled coil</keyword>
<protein>
    <recommendedName>
        <fullName evidence="3">peptidylprolyl isomerase</fullName>
        <ecNumber evidence="3">5.2.1.8</ecNumber>
    </recommendedName>
</protein>
<keyword evidence="4 5" id="KW-0697">Rotamase</keyword>
<evidence type="ECO:0000256" key="4">
    <source>
        <dbReference type="ARBA" id="ARBA00023110"/>
    </source>
</evidence>
<evidence type="ECO:0000313" key="9">
    <source>
        <dbReference type="Proteomes" id="UP001432180"/>
    </source>
</evidence>
<name>A0ABZ0S496_9GAMM</name>
<dbReference type="PROSITE" id="PS50198">
    <property type="entry name" value="PPIC_PPIASE_2"/>
    <property type="match status" value="1"/>
</dbReference>
<accession>A0ABZ0S496</accession>
<comment type="catalytic activity">
    <reaction evidence="1">
        <text>[protein]-peptidylproline (omega=180) = [protein]-peptidylproline (omega=0)</text>
        <dbReference type="Rhea" id="RHEA:16237"/>
        <dbReference type="Rhea" id="RHEA-COMP:10747"/>
        <dbReference type="Rhea" id="RHEA-COMP:10748"/>
        <dbReference type="ChEBI" id="CHEBI:83833"/>
        <dbReference type="ChEBI" id="CHEBI:83834"/>
        <dbReference type="EC" id="5.2.1.8"/>
    </reaction>
</comment>
<dbReference type="Gene3D" id="3.10.50.40">
    <property type="match status" value="1"/>
</dbReference>
<dbReference type="EC" id="5.2.1.8" evidence="3"/>
<dbReference type="Proteomes" id="UP001432180">
    <property type="component" value="Chromosome"/>
</dbReference>
<evidence type="ECO:0000256" key="6">
    <source>
        <dbReference type="SAM" id="Coils"/>
    </source>
</evidence>
<dbReference type="PANTHER" id="PTHR47245">
    <property type="entry name" value="PEPTIDYLPROLYL ISOMERASE"/>
    <property type="match status" value="1"/>
</dbReference>
<comment type="similarity">
    <text evidence="2">Belongs to the PpiC/parvulin rotamase family.</text>
</comment>
<dbReference type="PANTHER" id="PTHR47245:SF2">
    <property type="entry name" value="PEPTIDYL-PROLYL CIS-TRANS ISOMERASE HP_0175-RELATED"/>
    <property type="match status" value="1"/>
</dbReference>
<gene>
    <name evidence="8" type="ORF">Thiowin_00286</name>
</gene>
<evidence type="ECO:0000256" key="1">
    <source>
        <dbReference type="ARBA" id="ARBA00000971"/>
    </source>
</evidence>
<dbReference type="InterPro" id="IPR000297">
    <property type="entry name" value="PPIase_PpiC"/>
</dbReference>
<reference evidence="8 9" key="1">
    <citation type="journal article" date="2023" name="Microorganisms">
        <title>Thiorhodovibrio frisius and Trv. litoralis spp. nov., Two Novel Members from a Clade of Fastidious Purple Sulfur Bacteria That Exhibit Unique Red-Shifted Light-Harvesting Capabilities.</title>
        <authorList>
            <person name="Methner A."/>
            <person name="Kuzyk S.B."/>
            <person name="Petersen J."/>
            <person name="Bauer S."/>
            <person name="Brinkmann H."/>
            <person name="Sichau K."/>
            <person name="Wanner G."/>
            <person name="Wolf J."/>
            <person name="Neumann-Schaal M."/>
            <person name="Henke P."/>
            <person name="Tank M."/>
            <person name="Sproer C."/>
            <person name="Bunk B."/>
            <person name="Overmann J."/>
        </authorList>
    </citation>
    <scope>NUCLEOTIDE SEQUENCE [LARGE SCALE GENOMIC DNA]</scope>
    <source>
        <strain evidence="8 9">DSM 6702</strain>
    </source>
</reference>
<proteinExistence type="inferred from homology"/>